<dbReference type="Proteomes" id="UP000267654">
    <property type="component" value="Unassembled WGS sequence"/>
</dbReference>
<dbReference type="InterPro" id="IPR043131">
    <property type="entry name" value="BCAT-like_N"/>
</dbReference>
<dbReference type="Proteomes" id="UP000885660">
    <property type="component" value="Unassembled WGS sequence"/>
</dbReference>
<evidence type="ECO:0000256" key="7">
    <source>
        <dbReference type="ARBA" id="ARBA00022576"/>
    </source>
</evidence>
<evidence type="ECO:0000256" key="17">
    <source>
        <dbReference type="RuleBase" id="RU364094"/>
    </source>
</evidence>
<reference evidence="18" key="2">
    <citation type="journal article" date="2020" name="mSystems">
        <title>Genome- and Community-Level Interaction Insights into Carbon Utilization and Element Cycling Functions of Hydrothermarchaeota in Hydrothermal Sediment.</title>
        <authorList>
            <person name="Zhou Z."/>
            <person name="Liu Y."/>
            <person name="Xu W."/>
            <person name="Pan J."/>
            <person name="Luo Z.H."/>
            <person name="Li M."/>
        </authorList>
    </citation>
    <scope>NUCLEOTIDE SEQUENCE [LARGE SCALE GENOMIC DNA]</scope>
    <source>
        <strain evidence="18">HyVt-219</strain>
    </source>
</reference>
<evidence type="ECO:0000256" key="15">
    <source>
        <dbReference type="RuleBase" id="RU004106"/>
    </source>
</evidence>
<sequence length="299" mass="33439">MGQWVYLNGEYVSQEAAKISVFDHGFLYGDGVFEGIRAYKGKVFKLDEHLERLFKSAKAISLEIPLSREQLKEKILETLRKNELYDAYIRLVVSRGEGDLGLDPAKCPYPQIIIIADKISIYPEKLYEEGLEVITVSTRRNIPSAIDPRIKSLNYLNNILAKIEASARGVPEAIMLNKDGYIAECTGDNLFIVERGVLITPPTWVGILEGITRNVVIELARNENIPVEEKVFTPSELYSSDECFLTGTAAEVIPVTKVDGRAIGDGRVGRITKKLIQSFRELTGKEGVPIYQEKEEKSG</sequence>
<dbReference type="UniPathway" id="UPA00047">
    <property type="reaction ID" value="UER00058"/>
</dbReference>
<dbReference type="GO" id="GO:0009098">
    <property type="term" value="P:L-leucine biosynthetic process"/>
    <property type="evidence" value="ECO:0007669"/>
    <property type="project" value="UniProtKB-UniPathway"/>
</dbReference>
<comment type="cofactor">
    <cofactor evidence="1 16">
        <name>pyridoxal 5'-phosphate</name>
        <dbReference type="ChEBI" id="CHEBI:597326"/>
    </cofactor>
</comment>
<gene>
    <name evidence="17 18" type="primary">ilvE</name>
    <name evidence="19" type="ORF">DRI96_03165</name>
    <name evidence="18" type="ORF">ENG47_00255</name>
</gene>
<evidence type="ECO:0000256" key="3">
    <source>
        <dbReference type="ARBA" id="ARBA00004824"/>
    </source>
</evidence>
<dbReference type="Gene3D" id="3.20.10.10">
    <property type="entry name" value="D-amino Acid Aminotransferase, subunit A, domain 2"/>
    <property type="match status" value="1"/>
</dbReference>
<dbReference type="InterPro" id="IPR001544">
    <property type="entry name" value="Aminotrans_IV"/>
</dbReference>
<keyword evidence="9 17" id="KW-0808">Transferase</keyword>
<evidence type="ECO:0000256" key="5">
    <source>
        <dbReference type="ARBA" id="ARBA00005072"/>
    </source>
</evidence>
<dbReference type="GO" id="GO:0005829">
    <property type="term" value="C:cytosol"/>
    <property type="evidence" value="ECO:0007669"/>
    <property type="project" value="TreeGrafter"/>
</dbReference>
<comment type="pathway">
    <text evidence="3 17">Amino-acid biosynthesis; L-isoleucine biosynthesis; L-isoleucine from 2-oxobutanoate: step 4/4.</text>
</comment>
<evidence type="ECO:0000256" key="13">
    <source>
        <dbReference type="ARBA" id="ARBA00048798"/>
    </source>
</evidence>
<comment type="function">
    <text evidence="2 17">Acts on leucine, isoleucine and valine.</text>
</comment>
<dbReference type="CDD" id="cd01558">
    <property type="entry name" value="D-AAT_like"/>
    <property type="match status" value="1"/>
</dbReference>
<comment type="catalytic activity">
    <reaction evidence="14 17">
        <text>L-leucine + 2-oxoglutarate = 4-methyl-2-oxopentanoate + L-glutamate</text>
        <dbReference type="Rhea" id="RHEA:18321"/>
        <dbReference type="ChEBI" id="CHEBI:16810"/>
        <dbReference type="ChEBI" id="CHEBI:17865"/>
        <dbReference type="ChEBI" id="CHEBI:29985"/>
        <dbReference type="ChEBI" id="CHEBI:57427"/>
        <dbReference type="EC" id="2.6.1.42"/>
    </reaction>
</comment>
<dbReference type="AlphaFoldDB" id="A0A662DHC5"/>
<dbReference type="EC" id="2.6.1.42" evidence="17"/>
<dbReference type="FunFam" id="3.20.10.10:FF:000002">
    <property type="entry name" value="D-alanine aminotransferase"/>
    <property type="match status" value="1"/>
</dbReference>
<comment type="catalytic activity">
    <reaction evidence="13 17">
        <text>L-isoleucine + 2-oxoglutarate = (S)-3-methyl-2-oxopentanoate + L-glutamate</text>
        <dbReference type="Rhea" id="RHEA:24801"/>
        <dbReference type="ChEBI" id="CHEBI:16810"/>
        <dbReference type="ChEBI" id="CHEBI:29985"/>
        <dbReference type="ChEBI" id="CHEBI:35146"/>
        <dbReference type="ChEBI" id="CHEBI:58045"/>
        <dbReference type="EC" id="2.6.1.42"/>
    </reaction>
</comment>
<evidence type="ECO:0000256" key="1">
    <source>
        <dbReference type="ARBA" id="ARBA00001933"/>
    </source>
</evidence>
<evidence type="ECO:0000256" key="8">
    <source>
        <dbReference type="ARBA" id="ARBA00022605"/>
    </source>
</evidence>
<dbReference type="InterPro" id="IPR036038">
    <property type="entry name" value="Aminotransferase-like"/>
</dbReference>
<dbReference type="GO" id="GO:0004084">
    <property type="term" value="F:branched-chain-amino-acid transaminase activity"/>
    <property type="evidence" value="ECO:0007669"/>
    <property type="project" value="UniProtKB-EC"/>
</dbReference>
<comment type="pathway">
    <text evidence="5 17">Amino-acid biosynthesis; L-leucine biosynthesis; L-leucine from 3-methyl-2-oxobutanoate: step 4/4.</text>
</comment>
<dbReference type="InterPro" id="IPR018300">
    <property type="entry name" value="Aminotrans_IV_CS"/>
</dbReference>
<dbReference type="InterPro" id="IPR043132">
    <property type="entry name" value="BCAT-like_C"/>
</dbReference>
<dbReference type="UniPathway" id="UPA00048">
    <property type="reaction ID" value="UER00073"/>
</dbReference>
<dbReference type="GO" id="GO:0009099">
    <property type="term" value="P:L-valine biosynthetic process"/>
    <property type="evidence" value="ECO:0007669"/>
    <property type="project" value="UniProtKB-UniPathway"/>
</dbReference>
<comment type="catalytic activity">
    <reaction evidence="12 17">
        <text>L-valine + 2-oxoglutarate = 3-methyl-2-oxobutanoate + L-glutamate</text>
        <dbReference type="Rhea" id="RHEA:24813"/>
        <dbReference type="ChEBI" id="CHEBI:11851"/>
        <dbReference type="ChEBI" id="CHEBI:16810"/>
        <dbReference type="ChEBI" id="CHEBI:29985"/>
        <dbReference type="ChEBI" id="CHEBI:57762"/>
        <dbReference type="EC" id="2.6.1.42"/>
    </reaction>
</comment>
<dbReference type="SUPFAM" id="SSF56752">
    <property type="entry name" value="D-aminoacid aminotransferase-like PLP-dependent enzymes"/>
    <property type="match status" value="1"/>
</dbReference>
<organism evidence="19 20">
    <name type="scientific">Aerophobetes bacterium</name>
    <dbReference type="NCBI Taxonomy" id="2030807"/>
    <lineage>
        <taxon>Bacteria</taxon>
        <taxon>Candidatus Aerophobota</taxon>
    </lineage>
</organism>
<dbReference type="InterPro" id="IPR050571">
    <property type="entry name" value="Class-IV_PLP-Dep_Aminotrnsfr"/>
</dbReference>
<dbReference type="NCBIfam" id="TIGR01122">
    <property type="entry name" value="ilvE_I"/>
    <property type="match status" value="1"/>
</dbReference>
<dbReference type="InterPro" id="IPR005785">
    <property type="entry name" value="B_amino_transI"/>
</dbReference>
<evidence type="ECO:0000256" key="12">
    <source>
        <dbReference type="ARBA" id="ARBA00048212"/>
    </source>
</evidence>
<evidence type="ECO:0000313" key="20">
    <source>
        <dbReference type="Proteomes" id="UP000267654"/>
    </source>
</evidence>
<evidence type="ECO:0000256" key="9">
    <source>
        <dbReference type="ARBA" id="ARBA00022679"/>
    </source>
</evidence>
<evidence type="ECO:0000256" key="14">
    <source>
        <dbReference type="ARBA" id="ARBA00049229"/>
    </source>
</evidence>
<dbReference type="GO" id="GO:0009097">
    <property type="term" value="P:isoleucine biosynthetic process"/>
    <property type="evidence" value="ECO:0007669"/>
    <property type="project" value="UniProtKB-UniPathway"/>
</dbReference>
<keyword evidence="8 17" id="KW-0028">Amino-acid biosynthesis</keyword>
<evidence type="ECO:0000313" key="19">
    <source>
        <dbReference type="EMBL" id="RLE13326.1"/>
    </source>
</evidence>
<dbReference type="EMBL" id="DRBC01000020">
    <property type="protein sequence ID" value="HDN84172.1"/>
    <property type="molecule type" value="Genomic_DNA"/>
</dbReference>
<dbReference type="EMBL" id="QMQB01000096">
    <property type="protein sequence ID" value="RLE13326.1"/>
    <property type="molecule type" value="Genomic_DNA"/>
</dbReference>
<comment type="caution">
    <text evidence="19">The sequence shown here is derived from an EMBL/GenBank/DDBJ whole genome shotgun (WGS) entry which is preliminary data.</text>
</comment>
<evidence type="ECO:0000256" key="2">
    <source>
        <dbReference type="ARBA" id="ARBA00003109"/>
    </source>
</evidence>
<evidence type="ECO:0000256" key="4">
    <source>
        <dbReference type="ARBA" id="ARBA00004931"/>
    </source>
</evidence>
<dbReference type="Pfam" id="PF01063">
    <property type="entry name" value="Aminotran_4"/>
    <property type="match status" value="1"/>
</dbReference>
<evidence type="ECO:0000256" key="16">
    <source>
        <dbReference type="RuleBase" id="RU004516"/>
    </source>
</evidence>
<dbReference type="PANTHER" id="PTHR42743:SF11">
    <property type="entry name" value="AMINODEOXYCHORISMATE LYASE"/>
    <property type="match status" value="1"/>
</dbReference>
<evidence type="ECO:0000256" key="6">
    <source>
        <dbReference type="ARBA" id="ARBA00009320"/>
    </source>
</evidence>
<dbReference type="PANTHER" id="PTHR42743">
    <property type="entry name" value="AMINO-ACID AMINOTRANSFERASE"/>
    <property type="match status" value="1"/>
</dbReference>
<dbReference type="NCBIfam" id="NF006185">
    <property type="entry name" value="PRK08320.1"/>
    <property type="match status" value="1"/>
</dbReference>
<keyword evidence="10 16" id="KW-0663">Pyridoxal phosphate</keyword>
<keyword evidence="7 17" id="KW-0032">Aminotransferase</keyword>
<reference evidence="19 20" key="1">
    <citation type="submission" date="2018-06" db="EMBL/GenBank/DDBJ databases">
        <title>Extensive metabolic versatility and redundancy in microbially diverse, dynamic hydrothermal sediments.</title>
        <authorList>
            <person name="Dombrowski N."/>
            <person name="Teske A."/>
            <person name="Baker B.J."/>
        </authorList>
    </citation>
    <scope>NUCLEOTIDE SEQUENCE [LARGE SCALE GENOMIC DNA]</scope>
    <source>
        <strain evidence="19">B19_G9</strain>
    </source>
</reference>
<dbReference type="Gene3D" id="3.30.470.10">
    <property type="match status" value="1"/>
</dbReference>
<dbReference type="PROSITE" id="PS00770">
    <property type="entry name" value="AA_TRANSFER_CLASS_4"/>
    <property type="match status" value="1"/>
</dbReference>
<dbReference type="NCBIfam" id="NF005146">
    <property type="entry name" value="PRK06606.1"/>
    <property type="match status" value="1"/>
</dbReference>
<keyword evidence="11 17" id="KW-0100">Branched-chain amino acid biosynthesis</keyword>
<protein>
    <recommendedName>
        <fullName evidence="17">Branched-chain-amino-acid aminotransferase</fullName>
        <shortName evidence="17">BCAT</shortName>
        <ecNumber evidence="17">2.6.1.42</ecNumber>
    </recommendedName>
</protein>
<dbReference type="FunFam" id="3.30.470.10:FF:000006">
    <property type="entry name" value="Branched-chain-amino-acid aminotransferase"/>
    <property type="match status" value="1"/>
</dbReference>
<comment type="pathway">
    <text evidence="4 17">Amino-acid biosynthesis; L-valine biosynthesis; L-valine from pyruvate: step 4/4.</text>
</comment>
<evidence type="ECO:0000313" key="18">
    <source>
        <dbReference type="EMBL" id="HDN84172.1"/>
    </source>
</evidence>
<name>A0A662DHC5_UNCAE</name>
<dbReference type="UniPathway" id="UPA00049">
    <property type="reaction ID" value="UER00062"/>
</dbReference>
<proteinExistence type="inferred from homology"/>
<comment type="similarity">
    <text evidence="6 15">Belongs to the class-IV pyridoxal-phosphate-dependent aminotransferase family.</text>
</comment>
<accession>A0A662DHC5</accession>
<evidence type="ECO:0000256" key="11">
    <source>
        <dbReference type="ARBA" id="ARBA00023304"/>
    </source>
</evidence>
<evidence type="ECO:0000256" key="10">
    <source>
        <dbReference type="ARBA" id="ARBA00022898"/>
    </source>
</evidence>